<dbReference type="AlphaFoldDB" id="A0A0F9CH97"/>
<accession>A0A0F9CH97</accession>
<comment type="caution">
    <text evidence="1">The sequence shown here is derived from an EMBL/GenBank/DDBJ whole genome shotgun (WGS) entry which is preliminary data.</text>
</comment>
<proteinExistence type="predicted"/>
<feature type="non-terminal residue" evidence="1">
    <location>
        <position position="24"/>
    </location>
</feature>
<evidence type="ECO:0000313" key="1">
    <source>
        <dbReference type="EMBL" id="KKL48489.1"/>
    </source>
</evidence>
<protein>
    <submittedName>
        <fullName evidence="1">Uncharacterized protein</fullName>
    </submittedName>
</protein>
<reference evidence="1" key="1">
    <citation type="journal article" date="2015" name="Nature">
        <title>Complex archaea that bridge the gap between prokaryotes and eukaryotes.</title>
        <authorList>
            <person name="Spang A."/>
            <person name="Saw J.H."/>
            <person name="Jorgensen S.L."/>
            <person name="Zaremba-Niedzwiedzka K."/>
            <person name="Martijn J."/>
            <person name="Lind A.E."/>
            <person name="van Eijk R."/>
            <person name="Schleper C."/>
            <person name="Guy L."/>
            <person name="Ettema T.J."/>
        </authorList>
    </citation>
    <scope>NUCLEOTIDE SEQUENCE</scope>
</reference>
<name>A0A0F9CH97_9ZZZZ</name>
<gene>
    <name evidence="1" type="ORF">LCGC14_2325020</name>
</gene>
<sequence>MHLFLGSSMRPSTEALLIACLCTD</sequence>
<dbReference type="EMBL" id="LAZR01033305">
    <property type="protein sequence ID" value="KKL48489.1"/>
    <property type="molecule type" value="Genomic_DNA"/>
</dbReference>
<organism evidence="1">
    <name type="scientific">marine sediment metagenome</name>
    <dbReference type="NCBI Taxonomy" id="412755"/>
    <lineage>
        <taxon>unclassified sequences</taxon>
        <taxon>metagenomes</taxon>
        <taxon>ecological metagenomes</taxon>
    </lineage>
</organism>